<sequence>MKDSLEKIYLITIIISSIISLLSWIVILTFMPLFVYSLKENFNYLLKDINYCEENLYIGLSLVQSFIIKTTNYTKPRFNRVKKNFEFTIEPEYFERNDNCSCTGIGQKGSKGKKGRKGLKGIMGKNGKPGIPAHVPCNYFFDIKKVCSLPCPTGRQGDIGETGEMGDKGLPGLIGSLGKDGIPGRKGEKGLPGSRGIPGLEGDEGSPGLDAQETPFIPGPPGPEGDQGPPGKIGPRGMPGNEGPQGPPGPKGPPGDNGKSGKPGINGFKGLIGDPGKEGEKGICPTYCAKDGGVFFVQPPDWFFKRQ</sequence>
<dbReference type="InterPro" id="IPR008160">
    <property type="entry name" value="Collagen"/>
</dbReference>
<evidence type="ECO:0000256" key="3">
    <source>
        <dbReference type="SAM" id="Phobius"/>
    </source>
</evidence>
<evidence type="ECO:0000313" key="4">
    <source>
        <dbReference type="Proteomes" id="UP000035681"/>
    </source>
</evidence>
<evidence type="ECO:0000313" key="5">
    <source>
        <dbReference type="WBParaSite" id="TCONS_00009305.p1"/>
    </source>
</evidence>
<proteinExistence type="predicted"/>
<keyword evidence="4" id="KW-1185">Reference proteome</keyword>
<dbReference type="WBParaSite" id="TCONS_00009305.p1">
    <property type="protein sequence ID" value="TCONS_00009305.p1"/>
    <property type="gene ID" value="XLOC_007133"/>
</dbReference>
<name>A0AAF5DC13_STRER</name>
<dbReference type="AlphaFoldDB" id="A0AAF5DC13"/>
<dbReference type="Proteomes" id="UP000035681">
    <property type="component" value="Unplaced"/>
</dbReference>
<dbReference type="PANTHER" id="PTHR24637:SF354">
    <property type="entry name" value="COLLAGEN"/>
    <property type="match status" value="1"/>
</dbReference>
<feature type="compositionally biased region" description="Low complexity" evidence="2">
    <location>
        <begin position="254"/>
        <end position="263"/>
    </location>
</feature>
<dbReference type="Pfam" id="PF01391">
    <property type="entry name" value="Collagen"/>
    <property type="match status" value="2"/>
</dbReference>
<accession>A0AAF5DC13</accession>
<evidence type="ECO:0000256" key="1">
    <source>
        <dbReference type="ARBA" id="ARBA00022737"/>
    </source>
</evidence>
<evidence type="ECO:0000256" key="2">
    <source>
        <dbReference type="SAM" id="MobiDB-lite"/>
    </source>
</evidence>
<keyword evidence="1" id="KW-0677">Repeat</keyword>
<feature type="region of interest" description="Disordered" evidence="2">
    <location>
        <begin position="156"/>
        <end position="277"/>
    </location>
</feature>
<organism evidence="4 5">
    <name type="scientific">Strongyloides stercoralis</name>
    <name type="common">Threadworm</name>
    <dbReference type="NCBI Taxonomy" id="6248"/>
    <lineage>
        <taxon>Eukaryota</taxon>
        <taxon>Metazoa</taxon>
        <taxon>Ecdysozoa</taxon>
        <taxon>Nematoda</taxon>
        <taxon>Chromadorea</taxon>
        <taxon>Rhabditida</taxon>
        <taxon>Tylenchina</taxon>
        <taxon>Panagrolaimomorpha</taxon>
        <taxon>Strongyloidoidea</taxon>
        <taxon>Strongyloididae</taxon>
        <taxon>Strongyloides</taxon>
    </lineage>
</organism>
<protein>
    <submittedName>
        <fullName evidence="5">Nematode cuticle collagen N-terminal domain-containing protein</fullName>
    </submittedName>
</protein>
<keyword evidence="3" id="KW-0812">Transmembrane</keyword>
<feature type="transmembrane region" description="Helical" evidence="3">
    <location>
        <begin position="9"/>
        <end position="36"/>
    </location>
</feature>
<keyword evidence="3" id="KW-0472">Membrane</keyword>
<dbReference type="PANTHER" id="PTHR24637">
    <property type="entry name" value="COLLAGEN"/>
    <property type="match status" value="1"/>
</dbReference>
<keyword evidence="3" id="KW-1133">Transmembrane helix</keyword>
<reference evidence="5" key="1">
    <citation type="submission" date="2024-02" db="UniProtKB">
        <authorList>
            <consortium name="WormBaseParasite"/>
        </authorList>
    </citation>
    <scope>IDENTIFICATION</scope>
</reference>